<reference evidence="2" key="2">
    <citation type="journal article" date="2022" name="Microbiol. Resour. Announc.">
        <title>Metagenome Sequencing to Explore Phylogenomics of Terrestrial Cyanobacteria.</title>
        <authorList>
            <person name="Ward R.D."/>
            <person name="Stajich J.E."/>
            <person name="Johansen J.R."/>
            <person name="Huntemann M."/>
            <person name="Clum A."/>
            <person name="Foster B."/>
            <person name="Foster B."/>
            <person name="Roux S."/>
            <person name="Palaniappan K."/>
            <person name="Varghese N."/>
            <person name="Mukherjee S."/>
            <person name="Reddy T.B.K."/>
            <person name="Daum C."/>
            <person name="Copeland A."/>
            <person name="Chen I.A."/>
            <person name="Ivanova N.N."/>
            <person name="Kyrpides N.C."/>
            <person name="Shapiro N."/>
            <person name="Eloe-Fadrosh E.A."/>
            <person name="Pietrasiak N."/>
        </authorList>
    </citation>
    <scope>NUCLEOTIDE SEQUENCE</scope>
    <source>
        <strain evidence="2">HA4357-MV3</strain>
    </source>
</reference>
<dbReference type="AlphaFoldDB" id="A0A9E3H556"/>
<dbReference type="GO" id="GO:0016787">
    <property type="term" value="F:hydrolase activity"/>
    <property type="evidence" value="ECO:0007669"/>
    <property type="project" value="UniProtKB-KW"/>
</dbReference>
<reference evidence="2" key="1">
    <citation type="submission" date="2021-05" db="EMBL/GenBank/DDBJ databases">
        <authorList>
            <person name="Pietrasiak N."/>
            <person name="Ward R."/>
            <person name="Stajich J.E."/>
            <person name="Kurbessoian T."/>
        </authorList>
    </citation>
    <scope>NUCLEOTIDE SEQUENCE</scope>
    <source>
        <strain evidence="2">HA4357-MV3</strain>
    </source>
</reference>
<organism evidence="2 3">
    <name type="scientific">Pelatocladus maniniholoensis HA4357-MV3</name>
    <dbReference type="NCBI Taxonomy" id="1117104"/>
    <lineage>
        <taxon>Bacteria</taxon>
        <taxon>Bacillati</taxon>
        <taxon>Cyanobacteriota</taxon>
        <taxon>Cyanophyceae</taxon>
        <taxon>Nostocales</taxon>
        <taxon>Nostocaceae</taxon>
        <taxon>Pelatocladus</taxon>
    </lineage>
</organism>
<dbReference type="InterPro" id="IPR000073">
    <property type="entry name" value="AB_hydrolase_1"/>
</dbReference>
<name>A0A9E3H556_9NOST</name>
<sequence>MSDLFDVLWLNVSPSLKGLDKPLLQYLSKYISVARWEYLQTKDEACSLDTAVELLYDFLKSQDRPVHLAGHGMSGAIALLFARQYPQKVRSLALLAVASQPTNTWQAHYYQQRLFFPLNREQILVNSVRTLFGNQSPANTKKLLTALTRDLDESPTPHSLFRFFHLPKGGVSMPMFVCGSKNDPVVTPPDLQDWQNFLKPEDTLWECAKGYHFFHYFYPQQVGKQILSFWQCFTQNPELIPNSKLNVYCEG</sequence>
<feature type="domain" description="AB hydrolase-1" evidence="1">
    <location>
        <begin position="61"/>
        <end position="124"/>
    </location>
</feature>
<protein>
    <submittedName>
        <fullName evidence="2">Alpha/beta hydrolase</fullName>
    </submittedName>
</protein>
<comment type="caution">
    <text evidence="2">The sequence shown here is derived from an EMBL/GenBank/DDBJ whole genome shotgun (WGS) entry which is preliminary data.</text>
</comment>
<dbReference type="Proteomes" id="UP000813215">
    <property type="component" value="Unassembled WGS sequence"/>
</dbReference>
<dbReference type="EMBL" id="JAHHHW010000044">
    <property type="protein sequence ID" value="MBW4430968.1"/>
    <property type="molecule type" value="Genomic_DNA"/>
</dbReference>
<dbReference type="InterPro" id="IPR029058">
    <property type="entry name" value="AB_hydrolase_fold"/>
</dbReference>
<accession>A0A9E3H556</accession>
<dbReference type="Gene3D" id="3.40.50.1820">
    <property type="entry name" value="alpha/beta hydrolase"/>
    <property type="match status" value="1"/>
</dbReference>
<dbReference type="Pfam" id="PF00561">
    <property type="entry name" value="Abhydrolase_1"/>
    <property type="match status" value="1"/>
</dbReference>
<evidence type="ECO:0000313" key="2">
    <source>
        <dbReference type="EMBL" id="MBW4430968.1"/>
    </source>
</evidence>
<keyword evidence="2" id="KW-0378">Hydrolase</keyword>
<proteinExistence type="predicted"/>
<evidence type="ECO:0000259" key="1">
    <source>
        <dbReference type="Pfam" id="PF00561"/>
    </source>
</evidence>
<evidence type="ECO:0000313" key="3">
    <source>
        <dbReference type="Proteomes" id="UP000813215"/>
    </source>
</evidence>
<gene>
    <name evidence="2" type="ORF">KME28_04340</name>
</gene>
<dbReference type="SUPFAM" id="SSF53474">
    <property type="entry name" value="alpha/beta-Hydrolases"/>
    <property type="match status" value="1"/>
</dbReference>